<dbReference type="OrthoDB" id="79452at2759"/>
<dbReference type="SUPFAM" id="SSF48350">
    <property type="entry name" value="GTPase activation domain, GAP"/>
    <property type="match status" value="1"/>
</dbReference>
<name>A0A409YTS1_9AGAR</name>
<dbReference type="PROSITE" id="PS51741">
    <property type="entry name" value="F_BAR"/>
    <property type="match status" value="1"/>
</dbReference>
<evidence type="ECO:0000256" key="3">
    <source>
        <dbReference type="SAM" id="MobiDB-lite"/>
    </source>
</evidence>
<dbReference type="FunCoup" id="A0A409YTS1">
    <property type="interactions" value="214"/>
</dbReference>
<dbReference type="InterPro" id="IPR050729">
    <property type="entry name" value="Rho-GAP"/>
</dbReference>
<dbReference type="PANTHER" id="PTHR23176">
    <property type="entry name" value="RHO/RAC/CDC GTPASE-ACTIVATING PROTEIN"/>
    <property type="match status" value="1"/>
</dbReference>
<sequence length="726" mass="80797">MAEDGYVSSNTSHWDDHPTEHRVTSSNSYGHGRPSYSLDSVDESSPSGVETASVSPPPPRSSTDSAGRSSSSQQPWRENTATTATLIERRDTLSTIHTAYTPSLVEPTFDENVLRALCELDCGVPLLLDRIKQGIVSCRVRMLTGSVGDLVVKIFFLHQEASVFFKKRALIEDEYGKMLHKLSRTTSEAYALNDGKAGSFVSAWQSSMRIHESMAENRLRFAQRLNEMSEELATLVKEVDKNRKQTKDLATRYERALQESEGITEKCKNRLDFASEELERVLIQKEGESVKDTGLQNRTGGTGGKRAIGKAVAKGGMLLKGKNPGNIQRQEDDIRARVSTASDQYRKSLIETQAMRQEYFNFQLPRILRALKECADEIDLGTQYHLTRYAFLFESIVLSDGTTLAPPSDEGVGLKATIETIDNRGDFKTYMQNYAFARGSAPPRGPRREGPSEEGFVSKASFIPSKGHLLRLQHNLEPRLTEIFSILLTTQLPPLPTFNDKTHAAVSPPATNGSNGIQDKGRPTFGVDLAEQMTRDNVEVPPIMAKCCEAIEKYGIRSQGIYRVSGVASKVAMLKQKLDKDLEAVDLDAPEWSGDINNVASVLKMWLRELPDPLLTNSLHQGFIEAAKIENDRLRHIRLHERVNELPDPNYATLKYFLGHLHRINQHSAENSMSMQNLAIVFGPTLFGQGASINGQGGVMADQSYQNTAIETILKHYTDIFIDESE</sequence>
<feature type="compositionally biased region" description="Low complexity" evidence="3">
    <location>
        <begin position="61"/>
        <end position="72"/>
    </location>
</feature>
<dbReference type="Gene3D" id="1.10.555.10">
    <property type="entry name" value="Rho GTPase activation protein"/>
    <property type="match status" value="1"/>
</dbReference>
<evidence type="ECO:0000313" key="6">
    <source>
        <dbReference type="EMBL" id="PPR06390.1"/>
    </source>
</evidence>
<feature type="compositionally biased region" description="Basic and acidic residues" evidence="3">
    <location>
        <begin position="13"/>
        <end position="23"/>
    </location>
</feature>
<dbReference type="InterPro" id="IPR031160">
    <property type="entry name" value="F_BAR_dom"/>
</dbReference>
<dbReference type="GO" id="GO:0005737">
    <property type="term" value="C:cytoplasm"/>
    <property type="evidence" value="ECO:0007669"/>
    <property type="project" value="TreeGrafter"/>
</dbReference>
<evidence type="ECO:0000313" key="7">
    <source>
        <dbReference type="Proteomes" id="UP000284706"/>
    </source>
</evidence>
<dbReference type="PANTHER" id="PTHR23176:SF134">
    <property type="entry name" value="RHO-TYPE GTPASE-ACTIVATING PROTEIN"/>
    <property type="match status" value="1"/>
</dbReference>
<evidence type="ECO:0008006" key="8">
    <source>
        <dbReference type="Google" id="ProtNLM"/>
    </source>
</evidence>
<comment type="caution">
    <text evidence="6">The sequence shown here is derived from an EMBL/GenBank/DDBJ whole genome shotgun (WGS) entry which is preliminary data.</text>
</comment>
<dbReference type="PROSITE" id="PS50238">
    <property type="entry name" value="RHOGAP"/>
    <property type="match status" value="1"/>
</dbReference>
<dbReference type="InterPro" id="IPR000198">
    <property type="entry name" value="RhoGAP_dom"/>
</dbReference>
<feature type="domain" description="F-BAR" evidence="5">
    <location>
        <begin position="164"/>
        <end position="426"/>
    </location>
</feature>
<dbReference type="Pfam" id="PF00611">
    <property type="entry name" value="FCH"/>
    <property type="match status" value="1"/>
</dbReference>
<dbReference type="InterPro" id="IPR001060">
    <property type="entry name" value="FCH_dom"/>
</dbReference>
<dbReference type="STRING" id="231916.A0A409YTS1"/>
<dbReference type="AlphaFoldDB" id="A0A409YTS1"/>
<dbReference type="Proteomes" id="UP000284706">
    <property type="component" value="Unassembled WGS sequence"/>
</dbReference>
<feature type="compositionally biased region" description="Polar residues" evidence="3">
    <location>
        <begin position="43"/>
        <end position="54"/>
    </location>
</feature>
<keyword evidence="1" id="KW-0343">GTPase activation</keyword>
<protein>
    <recommendedName>
        <fullName evidence="8">Rho-GAP domain-containing protein</fullName>
    </recommendedName>
</protein>
<keyword evidence="7" id="KW-1185">Reference proteome</keyword>
<dbReference type="Pfam" id="PF00620">
    <property type="entry name" value="RhoGAP"/>
    <property type="match status" value="1"/>
</dbReference>
<dbReference type="InterPro" id="IPR027267">
    <property type="entry name" value="AH/BAR_dom_sf"/>
</dbReference>
<evidence type="ECO:0000256" key="2">
    <source>
        <dbReference type="PROSITE-ProRule" id="PRU01077"/>
    </source>
</evidence>
<feature type="region of interest" description="Disordered" evidence="3">
    <location>
        <begin position="1"/>
        <end position="80"/>
    </location>
</feature>
<dbReference type="SMART" id="SM00324">
    <property type="entry name" value="RhoGAP"/>
    <property type="match status" value="1"/>
</dbReference>
<dbReference type="SUPFAM" id="SSF103657">
    <property type="entry name" value="BAR/IMD domain-like"/>
    <property type="match status" value="1"/>
</dbReference>
<accession>A0A409YTS1</accession>
<feature type="domain" description="Rho-GAP" evidence="4">
    <location>
        <begin position="527"/>
        <end position="721"/>
    </location>
</feature>
<dbReference type="GO" id="GO:0007165">
    <property type="term" value="P:signal transduction"/>
    <property type="evidence" value="ECO:0007669"/>
    <property type="project" value="InterPro"/>
</dbReference>
<dbReference type="InterPro" id="IPR008936">
    <property type="entry name" value="Rho_GTPase_activation_prot"/>
</dbReference>
<keyword evidence="2" id="KW-0175">Coiled coil</keyword>
<evidence type="ECO:0000256" key="1">
    <source>
        <dbReference type="ARBA" id="ARBA00022468"/>
    </source>
</evidence>
<evidence type="ECO:0000259" key="5">
    <source>
        <dbReference type="PROSITE" id="PS51741"/>
    </source>
</evidence>
<dbReference type="Gene3D" id="1.20.1270.60">
    <property type="entry name" value="Arfaptin homology (AH) domain/BAR domain"/>
    <property type="match status" value="1"/>
</dbReference>
<gene>
    <name evidence="6" type="ORF">CVT26_004651</name>
</gene>
<proteinExistence type="predicted"/>
<dbReference type="InParanoid" id="A0A409YTS1"/>
<reference evidence="6 7" key="1">
    <citation type="journal article" date="2018" name="Evol. Lett.">
        <title>Horizontal gene cluster transfer increased hallucinogenic mushroom diversity.</title>
        <authorList>
            <person name="Reynolds H.T."/>
            <person name="Vijayakumar V."/>
            <person name="Gluck-Thaler E."/>
            <person name="Korotkin H.B."/>
            <person name="Matheny P.B."/>
            <person name="Slot J.C."/>
        </authorList>
    </citation>
    <scope>NUCLEOTIDE SEQUENCE [LARGE SCALE GENOMIC DNA]</scope>
    <source>
        <strain evidence="6 7">SRW20</strain>
    </source>
</reference>
<dbReference type="GO" id="GO:0005096">
    <property type="term" value="F:GTPase activator activity"/>
    <property type="evidence" value="ECO:0007669"/>
    <property type="project" value="UniProtKB-KW"/>
</dbReference>
<evidence type="ECO:0000259" key="4">
    <source>
        <dbReference type="PROSITE" id="PS50238"/>
    </source>
</evidence>
<organism evidence="6 7">
    <name type="scientific">Gymnopilus dilepis</name>
    <dbReference type="NCBI Taxonomy" id="231916"/>
    <lineage>
        <taxon>Eukaryota</taxon>
        <taxon>Fungi</taxon>
        <taxon>Dikarya</taxon>
        <taxon>Basidiomycota</taxon>
        <taxon>Agaricomycotina</taxon>
        <taxon>Agaricomycetes</taxon>
        <taxon>Agaricomycetidae</taxon>
        <taxon>Agaricales</taxon>
        <taxon>Agaricineae</taxon>
        <taxon>Hymenogastraceae</taxon>
        <taxon>Gymnopilus</taxon>
    </lineage>
</organism>
<dbReference type="EMBL" id="NHYE01000330">
    <property type="protein sequence ID" value="PPR06390.1"/>
    <property type="molecule type" value="Genomic_DNA"/>
</dbReference>